<gene>
    <name evidence="3" type="ORF">POCULU_LOCUS3033</name>
</gene>
<feature type="transmembrane region" description="Helical" evidence="2">
    <location>
        <begin position="113"/>
        <end position="132"/>
    </location>
</feature>
<feature type="compositionally biased region" description="Basic and acidic residues" evidence="1">
    <location>
        <begin position="64"/>
        <end position="105"/>
    </location>
</feature>
<dbReference type="EMBL" id="CAJVPJ010000313">
    <property type="protein sequence ID" value="CAG8510295.1"/>
    <property type="molecule type" value="Genomic_DNA"/>
</dbReference>
<accession>A0A9N8ZXP2</accession>
<sequence length="167" mass="18653">MSLSYAEAARKPPPPSLDSSYENLEANIIVEAKNAVNPQTSSSATNQDSHAEDKTGENYTATLKRRDVSPETLKSLREGENEEGGEHDRWKNTTGTRDTKKDKQKKELTGKMIALNVAIDVVLAGLFVGWLYKGQRPLNRSFITFGSIGLSAFYGWHWFGYMKVHSK</sequence>
<keyword evidence="2" id="KW-1133">Transmembrane helix</keyword>
<comment type="caution">
    <text evidence="3">The sequence shown here is derived from an EMBL/GenBank/DDBJ whole genome shotgun (WGS) entry which is preliminary data.</text>
</comment>
<evidence type="ECO:0000313" key="3">
    <source>
        <dbReference type="EMBL" id="CAG8510295.1"/>
    </source>
</evidence>
<organism evidence="3 4">
    <name type="scientific">Paraglomus occultum</name>
    <dbReference type="NCBI Taxonomy" id="144539"/>
    <lineage>
        <taxon>Eukaryota</taxon>
        <taxon>Fungi</taxon>
        <taxon>Fungi incertae sedis</taxon>
        <taxon>Mucoromycota</taxon>
        <taxon>Glomeromycotina</taxon>
        <taxon>Glomeromycetes</taxon>
        <taxon>Paraglomerales</taxon>
        <taxon>Paraglomeraceae</taxon>
        <taxon>Paraglomus</taxon>
    </lineage>
</organism>
<name>A0A9N8ZXP2_9GLOM</name>
<evidence type="ECO:0000313" key="4">
    <source>
        <dbReference type="Proteomes" id="UP000789572"/>
    </source>
</evidence>
<keyword evidence="2" id="KW-0472">Membrane</keyword>
<evidence type="ECO:0000256" key="1">
    <source>
        <dbReference type="SAM" id="MobiDB-lite"/>
    </source>
</evidence>
<evidence type="ECO:0000256" key="2">
    <source>
        <dbReference type="SAM" id="Phobius"/>
    </source>
</evidence>
<keyword evidence="4" id="KW-1185">Reference proteome</keyword>
<keyword evidence="2" id="KW-0812">Transmembrane</keyword>
<feature type="transmembrane region" description="Helical" evidence="2">
    <location>
        <begin position="138"/>
        <end position="159"/>
    </location>
</feature>
<dbReference type="OrthoDB" id="2322699at2759"/>
<dbReference type="Proteomes" id="UP000789572">
    <property type="component" value="Unassembled WGS sequence"/>
</dbReference>
<feature type="region of interest" description="Disordered" evidence="1">
    <location>
        <begin position="1"/>
        <end position="105"/>
    </location>
</feature>
<protein>
    <submittedName>
        <fullName evidence="3">8228_t:CDS:1</fullName>
    </submittedName>
</protein>
<proteinExistence type="predicted"/>
<dbReference type="AlphaFoldDB" id="A0A9N8ZXP2"/>
<feature type="compositionally biased region" description="Polar residues" evidence="1">
    <location>
        <begin position="36"/>
        <end position="48"/>
    </location>
</feature>
<reference evidence="3" key="1">
    <citation type="submission" date="2021-06" db="EMBL/GenBank/DDBJ databases">
        <authorList>
            <person name="Kallberg Y."/>
            <person name="Tangrot J."/>
            <person name="Rosling A."/>
        </authorList>
    </citation>
    <scope>NUCLEOTIDE SEQUENCE</scope>
    <source>
        <strain evidence="3">IA702</strain>
    </source>
</reference>